<dbReference type="InterPro" id="IPR036914">
    <property type="entry name" value="MGS-like_dom_sf"/>
</dbReference>
<dbReference type="EMBL" id="VFSH01000010">
    <property type="protein sequence ID" value="TPE39089.1"/>
    <property type="molecule type" value="Genomic_DNA"/>
</dbReference>
<evidence type="ECO:0000313" key="3">
    <source>
        <dbReference type="Proteomes" id="UP000315907"/>
    </source>
</evidence>
<name>A0ABY2YGN4_9STRE</name>
<dbReference type="Proteomes" id="UP000315907">
    <property type="component" value="Unassembled WGS sequence"/>
</dbReference>
<evidence type="ECO:0000313" key="2">
    <source>
        <dbReference type="EMBL" id="TPE39089.1"/>
    </source>
</evidence>
<keyword evidence="3" id="KW-1185">Reference proteome</keyword>
<organism evidence="2 3">
    <name type="scientific">Streptococcus shenyangsis</name>
    <dbReference type="NCBI Taxonomy" id="2589786"/>
    <lineage>
        <taxon>Bacteria</taxon>
        <taxon>Bacillati</taxon>
        <taxon>Bacillota</taxon>
        <taxon>Bacilli</taxon>
        <taxon>Lactobacillales</taxon>
        <taxon>Streptococcaceae</taxon>
        <taxon>Streptococcus</taxon>
    </lineage>
</organism>
<sequence>MKGKKMTKRALISVSDKVGIVEFAQELKKLGWEIISTGGTKVALDNAGVSTSAIDDSYDIFDFKLESVFVEDGFKRRYRVWTLVRSSNKFVCRGWLMIP</sequence>
<accession>A0ABY2YGN4</accession>
<dbReference type="InterPro" id="IPR011607">
    <property type="entry name" value="MGS-like_dom"/>
</dbReference>
<dbReference type="Pfam" id="PF02142">
    <property type="entry name" value="MGS"/>
    <property type="match status" value="1"/>
</dbReference>
<comment type="caution">
    <text evidence="2">The sequence shown here is derived from an EMBL/GenBank/DDBJ whole genome shotgun (WGS) entry which is preliminary data.</text>
</comment>
<gene>
    <name evidence="2" type="ORF">FJR77_07705</name>
</gene>
<feature type="domain" description="MGS-like" evidence="1">
    <location>
        <begin position="19"/>
        <end position="53"/>
    </location>
</feature>
<reference evidence="2 3" key="1">
    <citation type="submission" date="2019-06" db="EMBL/GenBank/DDBJ databases">
        <authorList>
            <person name="Xiao C."/>
            <person name="Li X."/>
            <person name="Sun Y."/>
            <person name="Liu D."/>
        </authorList>
    </citation>
    <scope>NUCLEOTIDE SEQUENCE [LARGE SCALE GENOMIC DNA]</scope>
    <source>
        <strain evidence="2 3">D19</strain>
    </source>
</reference>
<dbReference type="Gene3D" id="3.40.50.1380">
    <property type="entry name" value="Methylglyoxal synthase-like domain"/>
    <property type="match status" value="1"/>
</dbReference>
<dbReference type="PANTHER" id="PTHR11692">
    <property type="entry name" value="BIFUNCTIONAL PURINE BIOSYNTHESIS PROTEIN PURH"/>
    <property type="match status" value="1"/>
</dbReference>
<dbReference type="PANTHER" id="PTHR11692:SF0">
    <property type="entry name" value="BIFUNCTIONAL PURINE BIOSYNTHESIS PROTEIN ATIC"/>
    <property type="match status" value="1"/>
</dbReference>
<protein>
    <recommendedName>
        <fullName evidence="1">MGS-like domain-containing protein</fullName>
    </recommendedName>
</protein>
<evidence type="ECO:0000259" key="1">
    <source>
        <dbReference type="Pfam" id="PF02142"/>
    </source>
</evidence>
<proteinExistence type="predicted"/>
<dbReference type="SUPFAM" id="SSF52335">
    <property type="entry name" value="Methylglyoxal synthase-like"/>
    <property type="match status" value="1"/>
</dbReference>
<dbReference type="InterPro" id="IPR002695">
    <property type="entry name" value="PurH-like"/>
</dbReference>